<dbReference type="GO" id="GO:0008237">
    <property type="term" value="F:metallopeptidase activity"/>
    <property type="evidence" value="ECO:0007669"/>
    <property type="project" value="InterPro"/>
</dbReference>
<proteinExistence type="predicted"/>
<dbReference type="GO" id="GO:0005576">
    <property type="term" value="C:extracellular region"/>
    <property type="evidence" value="ECO:0007669"/>
    <property type="project" value="UniProtKB-SubCell"/>
</dbReference>
<dbReference type="STRING" id="1759059.ATE48_17400"/>
<reference evidence="3 4" key="1">
    <citation type="submission" date="2015-11" db="EMBL/GenBank/DDBJ databases">
        <title>Whole-Genome Sequence of Candidatus Oderbacter manganicum from the National Park Lower Oder Valley, Germany.</title>
        <authorList>
            <person name="Braun B."/>
            <person name="Liere K."/>
            <person name="Szewzyk U."/>
        </authorList>
    </citation>
    <scope>NUCLEOTIDE SEQUENCE [LARGE SCALE GENOMIC DNA]</scope>
    <source>
        <strain evidence="3 4">OTSz_A_272</strain>
    </source>
</reference>
<dbReference type="InterPro" id="IPR034033">
    <property type="entry name" value="Serralysin-like"/>
</dbReference>
<name>A0A1B1ALV2_9PROT</name>
<dbReference type="Proteomes" id="UP000092498">
    <property type="component" value="Chromosome"/>
</dbReference>
<evidence type="ECO:0000256" key="1">
    <source>
        <dbReference type="ARBA" id="ARBA00004613"/>
    </source>
</evidence>
<dbReference type="PANTHER" id="PTHR38340:SF1">
    <property type="entry name" value="S-LAYER PROTEIN"/>
    <property type="match status" value="1"/>
</dbReference>
<dbReference type="PROSITE" id="PS00330">
    <property type="entry name" value="HEMOLYSIN_CALCIUM"/>
    <property type="match status" value="7"/>
</dbReference>
<dbReference type="OrthoDB" id="7175628at2"/>
<evidence type="ECO:0008006" key="5">
    <source>
        <dbReference type="Google" id="ProtNLM"/>
    </source>
</evidence>
<dbReference type="PRINTS" id="PR00313">
    <property type="entry name" value="CABNDNGRPT"/>
</dbReference>
<evidence type="ECO:0000313" key="4">
    <source>
        <dbReference type="Proteomes" id="UP000092498"/>
    </source>
</evidence>
<dbReference type="RefSeq" id="WP_066773800.1">
    <property type="nucleotide sequence ID" value="NZ_CP013244.1"/>
</dbReference>
<dbReference type="EMBL" id="CP013244">
    <property type="protein sequence ID" value="ANP47552.1"/>
    <property type="molecule type" value="Genomic_DNA"/>
</dbReference>
<comment type="subcellular location">
    <subcellularLocation>
        <location evidence="1">Secreted</location>
    </subcellularLocation>
</comment>
<evidence type="ECO:0000256" key="2">
    <source>
        <dbReference type="ARBA" id="ARBA00022525"/>
    </source>
</evidence>
<dbReference type="InterPro" id="IPR024079">
    <property type="entry name" value="MetalloPept_cat_dom_sf"/>
</dbReference>
<dbReference type="InterPro" id="IPR018511">
    <property type="entry name" value="Hemolysin-typ_Ca-bd_CS"/>
</dbReference>
<dbReference type="InParanoid" id="A0A1B1ALV2"/>
<keyword evidence="2" id="KW-0964">Secreted</keyword>
<dbReference type="Gene3D" id="2.150.10.10">
    <property type="entry name" value="Serralysin-like metalloprotease, C-terminal"/>
    <property type="match status" value="5"/>
</dbReference>
<sequence>MPLIALSGSDILAAMLSGRYWAGGADLVLTYSTPSVGSVWPGYPNAALGGEPFLEGYSVFTSGQAQTFAVVVELMDSFVGASFTLVDDQVDLGAIRIAFTSVDPDVWGYAYYPDVNGNPNLDDEPGDIWISSNVAGSAFTSGGFDFLGLMHEIGHALGLQHSFEGDHPLPEQFDNYRYTIMSYSSQTDHFVARYALMPFGMSISYNPVYPITPMLADIYALQNLFGADPATRAGDTSYTFDPNLGVIQTIYDAGGIDTWSLIGHLRPSFVDLRPGAFSSVDCFSREAQIEANVAAVGEVHRSDITQTFNGASIFTWTDNVAIAFGTIIENVDLGDADDSAIGNDAANIIRGFAGSDLLDGGGGDDTLDGGIGDDTLNGGTNADNMQGGDGNDMYVVDDALDVTTESAGQGMDTVQSSVTRTLGANFENLTLTGSANLDGTGNTEINVINGNTGNNTLSGLDGNDTINGGDGDDIIIGGWGIDSLNGGEGNDGFAYTIGDGNGSVNGGNGSDSFVITDVAGLGSILNANLTGSVLTAVAGNGLTSIESVFANMGDGVDWLIYNTSSDVAVNFTTTAATGFAGVSNVERVVGGSGNDMLTGDNLDNRLDGSTGSDTLAGLGGIDTLIGGDGDDWITGGLANDSIQGGNGNDNIGWVVGDGRDTIDGGADFDTFSVVGSASAELGNATWNGLSVTALIDNGLSNLEAINLDLGGGVDWLIYNASAAAVVNLQLGTASGFASVSNIEKVIGGSGNDTLTGDTLDNRLDGLAGADTLDGGAGSDAVLGGDGNDTIYASAGNDSLQGQNGNDTFIWTSTDGRDTFNGGADTDTVNFTGSAVADVADANWNGTEITGLLNNALVSIETINLELGAGGAGGDWLRYNSTVGVTVNLLAGTGSGFASITGVENLIGGTGADTLTGDGGANKISGNNGDDIITGGGGNDNLTGGVGNDTFVYAAGSGNDTIVDFDAWAVGGQDFLDVSAFGINAGNFAARVAIIDTGADTVIRIDDTYFITLKNVSGDGDNVITQADFIFGP</sequence>
<organism evidence="3 4">
    <name type="scientific">Candidatus Viadribacter manganicus</name>
    <dbReference type="NCBI Taxonomy" id="1759059"/>
    <lineage>
        <taxon>Bacteria</taxon>
        <taxon>Pseudomonadati</taxon>
        <taxon>Pseudomonadota</taxon>
        <taxon>Alphaproteobacteria</taxon>
        <taxon>Hyphomonadales</taxon>
        <taxon>Hyphomonadaceae</taxon>
        <taxon>Candidatus Viadribacter</taxon>
    </lineage>
</organism>
<dbReference type="AlphaFoldDB" id="A0A1B1ALV2"/>
<dbReference type="KEGG" id="cbot:ATE48_17400"/>
<dbReference type="SUPFAM" id="SSF55486">
    <property type="entry name" value="Metalloproteases ('zincins'), catalytic domain"/>
    <property type="match status" value="1"/>
</dbReference>
<dbReference type="InterPro" id="IPR011049">
    <property type="entry name" value="Serralysin-like_metalloprot_C"/>
</dbReference>
<dbReference type="CDD" id="cd04277">
    <property type="entry name" value="ZnMc_serralysin_like"/>
    <property type="match status" value="1"/>
</dbReference>
<gene>
    <name evidence="3" type="ORF">ATE48_17400</name>
</gene>
<dbReference type="PANTHER" id="PTHR38340">
    <property type="entry name" value="S-LAYER PROTEIN"/>
    <property type="match status" value="1"/>
</dbReference>
<protein>
    <recommendedName>
        <fullName evidence="5">Peptidase metallopeptidase domain-containing protein</fullName>
    </recommendedName>
</protein>
<dbReference type="GO" id="GO:0005509">
    <property type="term" value="F:calcium ion binding"/>
    <property type="evidence" value="ECO:0007669"/>
    <property type="project" value="InterPro"/>
</dbReference>
<accession>A0A1B1ALV2</accession>
<dbReference type="SUPFAM" id="SSF51120">
    <property type="entry name" value="beta-Roll"/>
    <property type="match status" value="5"/>
</dbReference>
<keyword evidence="4" id="KW-1185">Reference proteome</keyword>
<dbReference type="Pfam" id="PF00353">
    <property type="entry name" value="HemolysinCabind"/>
    <property type="match status" value="11"/>
</dbReference>
<dbReference type="InterPro" id="IPR050557">
    <property type="entry name" value="RTX_toxin/Mannuronan_C5-epim"/>
</dbReference>
<dbReference type="Gene3D" id="3.40.390.10">
    <property type="entry name" value="Collagenase (Catalytic Domain)"/>
    <property type="match status" value="1"/>
</dbReference>
<dbReference type="InterPro" id="IPR001343">
    <property type="entry name" value="Hemolysn_Ca-bd"/>
</dbReference>
<evidence type="ECO:0000313" key="3">
    <source>
        <dbReference type="EMBL" id="ANP47552.1"/>
    </source>
</evidence>